<feature type="compositionally biased region" description="Polar residues" evidence="10">
    <location>
        <begin position="557"/>
        <end position="587"/>
    </location>
</feature>
<proteinExistence type="inferred from homology"/>
<accession>A0A2G8JT52</accession>
<dbReference type="EMBL" id="MRZV01001299">
    <property type="protein sequence ID" value="PIK38941.1"/>
    <property type="molecule type" value="Genomic_DNA"/>
</dbReference>
<dbReference type="InterPro" id="IPR001054">
    <property type="entry name" value="A/G_cyclase"/>
</dbReference>
<evidence type="ECO:0000313" key="13">
    <source>
        <dbReference type="Proteomes" id="UP000230750"/>
    </source>
</evidence>
<keyword evidence="4" id="KW-0547">Nucleotide-binding</keyword>
<dbReference type="SUPFAM" id="SSF55073">
    <property type="entry name" value="Nucleotide cyclase"/>
    <property type="match status" value="1"/>
</dbReference>
<feature type="compositionally biased region" description="Polar residues" evidence="10">
    <location>
        <begin position="37"/>
        <end position="55"/>
    </location>
</feature>
<dbReference type="InterPro" id="IPR018297">
    <property type="entry name" value="A/G_cyclase_CS"/>
</dbReference>
<reference evidence="12 13" key="1">
    <citation type="journal article" date="2017" name="PLoS Biol.">
        <title>The sea cucumber genome provides insights into morphological evolution and visceral regeneration.</title>
        <authorList>
            <person name="Zhang X."/>
            <person name="Sun L."/>
            <person name="Yuan J."/>
            <person name="Sun Y."/>
            <person name="Gao Y."/>
            <person name="Zhang L."/>
            <person name="Li S."/>
            <person name="Dai H."/>
            <person name="Hamel J.F."/>
            <person name="Liu C."/>
            <person name="Yu Y."/>
            <person name="Liu S."/>
            <person name="Lin W."/>
            <person name="Guo K."/>
            <person name="Jin S."/>
            <person name="Xu P."/>
            <person name="Storey K.B."/>
            <person name="Huan P."/>
            <person name="Zhang T."/>
            <person name="Zhou Y."/>
            <person name="Zhang J."/>
            <person name="Lin C."/>
            <person name="Li X."/>
            <person name="Xing L."/>
            <person name="Huo D."/>
            <person name="Sun M."/>
            <person name="Wang L."/>
            <person name="Mercier A."/>
            <person name="Li F."/>
            <person name="Yang H."/>
            <person name="Xiang J."/>
        </authorList>
    </citation>
    <scope>NUCLEOTIDE SEQUENCE [LARGE SCALE GENOMIC DNA]</scope>
    <source>
        <strain evidence="12">Shaxun</strain>
        <tissue evidence="12">Muscle</tissue>
    </source>
</reference>
<dbReference type="EC" id="4.6.1.2" evidence="2"/>
<dbReference type="GO" id="GO:0070482">
    <property type="term" value="P:response to oxygen levels"/>
    <property type="evidence" value="ECO:0007669"/>
    <property type="project" value="TreeGrafter"/>
</dbReference>
<dbReference type="CDD" id="cd07302">
    <property type="entry name" value="CHD"/>
    <property type="match status" value="1"/>
</dbReference>
<dbReference type="Pfam" id="PF07701">
    <property type="entry name" value="HNOBA"/>
    <property type="match status" value="1"/>
</dbReference>
<dbReference type="InterPro" id="IPR011645">
    <property type="entry name" value="HNOB_dom_associated"/>
</dbReference>
<evidence type="ECO:0000256" key="3">
    <source>
        <dbReference type="ARBA" id="ARBA00022490"/>
    </source>
</evidence>
<comment type="subcellular location">
    <subcellularLocation>
        <location evidence="1">Cytoplasm</location>
    </subcellularLocation>
</comment>
<dbReference type="FunFam" id="3.30.450.260:FF:000002">
    <property type="entry name" value="guanylate cyclase soluble subunit alpha-2"/>
    <property type="match status" value="1"/>
</dbReference>
<evidence type="ECO:0000256" key="9">
    <source>
        <dbReference type="SAM" id="Coils"/>
    </source>
</evidence>
<dbReference type="Gene3D" id="3.30.450.260">
    <property type="entry name" value="Haem NO binding associated domain"/>
    <property type="match status" value="1"/>
</dbReference>
<dbReference type="FunFam" id="3.30.70.1230:FF:000007">
    <property type="entry name" value="Guanylate cyclase soluble subunit alpha-3"/>
    <property type="match status" value="1"/>
</dbReference>
<keyword evidence="3" id="KW-0963">Cytoplasm</keyword>
<evidence type="ECO:0000256" key="6">
    <source>
        <dbReference type="ARBA" id="ARBA00023239"/>
    </source>
</evidence>
<sequence>MEVLDESHEEERNGKKEHVTFAIFVQKKKHPKPPPTIVTTDQTNDLNQSQMNGSTKPVMDDDPTDDVIDTENRGNDIEKDIVPGSQSIMNLVTNFTPFYPERLWLSQEVFCEYFPYHIVFDSYLRPLQTGLHIQRLLPTLQSTEADTLDSFFKIIHPQIDWKLSSMRKFINMQFVLETKRSVITQGWGKDRPMLQLRGQMIWMENLNAMLYVCSPRVASLKELEDRCLHLSDIPQHDVTRDLILFNHQRLAEIELGKQLEQKKEELRNALNDLEAEKQKTDMLLHSMLPRQVADQLREGKKVEAGEFTIVTILFSDIVSFTNICAECRPIDIVNMLNALYVRFDKLTSVHDVYKVETIGDAYMVVGGLPIPVPSHADRIANMALGMTVACQEVMSPVTREPIKIRVGIHSGPVVAGVVGRKMPRYCLFGDTVNTASRMESHGLPGKIHISSASCQCLIEENFEISERGEILVKGKGTMKTYFVNENKNASMEEIMGKKRKASTPEKKDSVKLETDSLIKFGTDPYSHNTEAIPMVYNDEDRMAEFMKTPQRKLTPAPSDSNSDTTKPEDQSSNDVTTDNAHRATTSSESKRNEIVEATQNHGATNFGRRSRRADIQGSRTCAIL</sequence>
<dbReference type="InterPro" id="IPR042463">
    <property type="entry name" value="HNOB_dom_associated_sf"/>
</dbReference>
<keyword evidence="7" id="KW-0141">cGMP biosynthesis</keyword>
<evidence type="ECO:0000256" key="4">
    <source>
        <dbReference type="ARBA" id="ARBA00022741"/>
    </source>
</evidence>
<evidence type="ECO:0000256" key="8">
    <source>
        <dbReference type="RuleBase" id="RU000405"/>
    </source>
</evidence>
<keyword evidence="5" id="KW-0342">GTP-binding</keyword>
<gene>
    <name evidence="12" type="ORF">BSL78_24236</name>
</gene>
<keyword evidence="9" id="KW-0175">Coiled coil</keyword>
<evidence type="ECO:0000256" key="1">
    <source>
        <dbReference type="ARBA" id="ARBA00004496"/>
    </source>
</evidence>
<dbReference type="PANTHER" id="PTHR45655:SF13">
    <property type="entry name" value="SOLUBLE GUANYLATE CYCLASE GCY-32-RELATED"/>
    <property type="match status" value="1"/>
</dbReference>
<dbReference type="OrthoDB" id="6127067at2759"/>
<dbReference type="PANTHER" id="PTHR45655">
    <property type="entry name" value="GUANYLATE CYCLASE SOLUBLE SUBUNIT BETA-2"/>
    <property type="match status" value="1"/>
</dbReference>
<dbReference type="SMART" id="SM00044">
    <property type="entry name" value="CYCc"/>
    <property type="match status" value="1"/>
</dbReference>
<feature type="region of interest" description="Disordered" evidence="10">
    <location>
        <begin position="28"/>
        <end position="63"/>
    </location>
</feature>
<dbReference type="Proteomes" id="UP000230750">
    <property type="component" value="Unassembled WGS sequence"/>
</dbReference>
<protein>
    <recommendedName>
        <fullName evidence="2">guanylate cyclase</fullName>
        <ecNumber evidence="2">4.6.1.2</ecNumber>
    </recommendedName>
</protein>
<comment type="similarity">
    <text evidence="8">Belongs to the adenylyl cyclase class-4/guanylyl cyclase family.</text>
</comment>
<dbReference type="AlphaFoldDB" id="A0A2G8JT52"/>
<dbReference type="InterPro" id="IPR029787">
    <property type="entry name" value="Nucleotide_cyclase"/>
</dbReference>
<keyword evidence="6 8" id="KW-0456">Lyase</keyword>
<dbReference type="GO" id="GO:0004383">
    <property type="term" value="F:guanylate cyclase activity"/>
    <property type="evidence" value="ECO:0007669"/>
    <property type="project" value="UniProtKB-EC"/>
</dbReference>
<evidence type="ECO:0000256" key="7">
    <source>
        <dbReference type="ARBA" id="ARBA00023293"/>
    </source>
</evidence>
<name>A0A2G8JT52_STIJA</name>
<organism evidence="12 13">
    <name type="scientific">Stichopus japonicus</name>
    <name type="common">Sea cucumber</name>
    <dbReference type="NCBI Taxonomy" id="307972"/>
    <lineage>
        <taxon>Eukaryota</taxon>
        <taxon>Metazoa</taxon>
        <taxon>Echinodermata</taxon>
        <taxon>Eleutherozoa</taxon>
        <taxon>Echinozoa</taxon>
        <taxon>Holothuroidea</taxon>
        <taxon>Aspidochirotacea</taxon>
        <taxon>Aspidochirotida</taxon>
        <taxon>Stichopodidae</taxon>
        <taxon>Apostichopus</taxon>
    </lineage>
</organism>
<dbReference type="Gene3D" id="3.30.70.1230">
    <property type="entry name" value="Nucleotide cyclase"/>
    <property type="match status" value="1"/>
</dbReference>
<evidence type="ECO:0000256" key="10">
    <source>
        <dbReference type="SAM" id="MobiDB-lite"/>
    </source>
</evidence>
<comment type="caution">
    <text evidence="12">The sequence shown here is derived from an EMBL/GenBank/DDBJ whole genome shotgun (WGS) entry which is preliminary data.</text>
</comment>
<dbReference type="Gene3D" id="6.10.250.780">
    <property type="match status" value="1"/>
</dbReference>
<dbReference type="PROSITE" id="PS00452">
    <property type="entry name" value="GUANYLATE_CYCLASE_1"/>
    <property type="match status" value="1"/>
</dbReference>
<evidence type="ECO:0000256" key="5">
    <source>
        <dbReference type="ARBA" id="ARBA00023134"/>
    </source>
</evidence>
<evidence type="ECO:0000259" key="11">
    <source>
        <dbReference type="PROSITE" id="PS50125"/>
    </source>
</evidence>
<evidence type="ECO:0000313" key="12">
    <source>
        <dbReference type="EMBL" id="PIK38941.1"/>
    </source>
</evidence>
<dbReference type="GO" id="GO:0008074">
    <property type="term" value="C:guanylate cyclase complex, soluble"/>
    <property type="evidence" value="ECO:0007669"/>
    <property type="project" value="TreeGrafter"/>
</dbReference>
<keyword evidence="13" id="KW-1185">Reference proteome</keyword>
<dbReference type="GO" id="GO:0005525">
    <property type="term" value="F:GTP binding"/>
    <property type="evidence" value="ECO:0007669"/>
    <property type="project" value="UniProtKB-KW"/>
</dbReference>
<evidence type="ECO:0000256" key="2">
    <source>
        <dbReference type="ARBA" id="ARBA00012202"/>
    </source>
</evidence>
<feature type="domain" description="Guanylate cyclase" evidence="11">
    <location>
        <begin position="311"/>
        <end position="439"/>
    </location>
</feature>
<feature type="region of interest" description="Disordered" evidence="10">
    <location>
        <begin position="548"/>
        <end position="624"/>
    </location>
</feature>
<dbReference type="STRING" id="307972.A0A2G8JT52"/>
<dbReference type="PROSITE" id="PS50125">
    <property type="entry name" value="GUANYLATE_CYCLASE_2"/>
    <property type="match status" value="1"/>
</dbReference>
<feature type="coiled-coil region" evidence="9">
    <location>
        <begin position="252"/>
        <end position="283"/>
    </location>
</feature>
<dbReference type="Pfam" id="PF00211">
    <property type="entry name" value="Guanylate_cyc"/>
    <property type="match status" value="1"/>
</dbReference>
<dbReference type="GO" id="GO:0019934">
    <property type="term" value="P:cGMP-mediated signaling"/>
    <property type="evidence" value="ECO:0007669"/>
    <property type="project" value="TreeGrafter"/>
</dbReference>